<sequence length="103" mass="11778">MKFIYSQKAKNYINKNNIHKIFIREDIERGMGCCDLGSIKLKISQKGANEENYKKEVSDLVTTYYDPRLEALLANCPEVEISVFGIGNIKSFYTVTEFSPLNS</sequence>
<dbReference type="Proteomes" id="UP001637996">
    <property type="component" value="Unassembled WGS sequence"/>
</dbReference>
<evidence type="ECO:0000313" key="2">
    <source>
        <dbReference type="Proteomes" id="UP001637996"/>
    </source>
</evidence>
<accession>A0ABW9M866</accession>
<proteinExistence type="predicted"/>
<comment type="caution">
    <text evidence="1">The sequence shown here is derived from an EMBL/GenBank/DDBJ whole genome shotgun (WGS) entry which is preliminary data.</text>
</comment>
<dbReference type="EMBL" id="JBGMEI010000002">
    <property type="protein sequence ID" value="MFO3665168.1"/>
    <property type="molecule type" value="Genomic_DNA"/>
</dbReference>
<gene>
    <name evidence="1" type="ORF">ACCQ41_02735</name>
</gene>
<dbReference type="RefSeq" id="WP_410030876.1">
    <property type="nucleotide sequence ID" value="NZ_JBGMEI010000002.1"/>
</dbReference>
<protein>
    <recommendedName>
        <fullName evidence="3">FeS cluster biogenesis domain-containing protein</fullName>
    </recommendedName>
</protein>
<organism evidence="1 2">
    <name type="scientific">Anaerococcus martiniensis</name>
    <dbReference type="NCBI Taxonomy" id="3115615"/>
    <lineage>
        <taxon>Bacteria</taxon>
        <taxon>Bacillati</taxon>
        <taxon>Bacillota</taxon>
        <taxon>Tissierellia</taxon>
        <taxon>Tissierellales</taxon>
        <taxon>Peptoniphilaceae</taxon>
        <taxon>Anaerococcus</taxon>
    </lineage>
</organism>
<name>A0ABW9M866_9FIRM</name>
<reference evidence="1 2" key="1">
    <citation type="journal article" date="2025" name="Anaerobe">
        <title>Description of Anaerococcus kampingiae sp. nov., Anaerococcus groningensis sp. nov., Anaerococcus martiniensis sp. nov., and Anaerococcus cruorum sp. nov., isolated from human clinical specimens.</title>
        <authorList>
            <person name="Boiten K.E."/>
            <person name="Meijer J."/>
            <person name="van Wezel E.M."/>
            <person name="Veloo A.C.M."/>
        </authorList>
    </citation>
    <scope>NUCLEOTIDE SEQUENCE [LARGE SCALE GENOMIC DNA]</scope>
    <source>
        <strain evidence="1 2">ENR0831</strain>
    </source>
</reference>
<keyword evidence="2" id="KW-1185">Reference proteome</keyword>
<evidence type="ECO:0008006" key="3">
    <source>
        <dbReference type="Google" id="ProtNLM"/>
    </source>
</evidence>
<evidence type="ECO:0000313" key="1">
    <source>
        <dbReference type="EMBL" id="MFO3665168.1"/>
    </source>
</evidence>